<protein>
    <recommendedName>
        <fullName evidence="3">IrrE N-terminal-like domain-containing protein</fullName>
    </recommendedName>
</protein>
<comment type="caution">
    <text evidence="1">The sequence shown here is derived from an EMBL/GenBank/DDBJ whole genome shotgun (WGS) entry which is preliminary data.</text>
</comment>
<evidence type="ECO:0000313" key="1">
    <source>
        <dbReference type="EMBL" id="GHO50493.1"/>
    </source>
</evidence>
<sequence>MLETLLSQKPETEELLSQFPCDIATLAAYGLDIPILARPNLSVRCAHAFLCALEGKALQDDWLGPDRPLYGLLHLGPPSNVILFNEALSPSLTNYVIAHEIGHFFADVLVVQHRWLGHALSQRVSPLAQEMGGRADL</sequence>
<keyword evidence="2" id="KW-1185">Reference proteome</keyword>
<organism evidence="1 2">
    <name type="scientific">Ktedonospora formicarum</name>
    <dbReference type="NCBI Taxonomy" id="2778364"/>
    <lineage>
        <taxon>Bacteria</taxon>
        <taxon>Bacillati</taxon>
        <taxon>Chloroflexota</taxon>
        <taxon>Ktedonobacteria</taxon>
        <taxon>Ktedonobacterales</taxon>
        <taxon>Ktedonobacteraceae</taxon>
        <taxon>Ktedonospora</taxon>
    </lineage>
</organism>
<dbReference type="EMBL" id="BNJF01000008">
    <property type="protein sequence ID" value="GHO50493.1"/>
    <property type="molecule type" value="Genomic_DNA"/>
</dbReference>
<dbReference type="SUPFAM" id="SSF55486">
    <property type="entry name" value="Metalloproteases ('zincins'), catalytic domain"/>
    <property type="match status" value="1"/>
</dbReference>
<gene>
    <name evidence="1" type="ORF">KSX_86560</name>
</gene>
<reference evidence="1" key="1">
    <citation type="submission" date="2020-10" db="EMBL/GenBank/DDBJ databases">
        <title>Taxonomic study of unclassified bacteria belonging to the class Ktedonobacteria.</title>
        <authorList>
            <person name="Yabe S."/>
            <person name="Wang C.M."/>
            <person name="Zheng Y."/>
            <person name="Sakai Y."/>
            <person name="Cavaletti L."/>
            <person name="Monciardini P."/>
            <person name="Donadio S."/>
        </authorList>
    </citation>
    <scope>NUCLEOTIDE SEQUENCE</scope>
    <source>
        <strain evidence="1">SOSP1-1</strain>
    </source>
</reference>
<dbReference type="RefSeq" id="WP_220199496.1">
    <property type="nucleotide sequence ID" value="NZ_BNJF01000008.1"/>
</dbReference>
<evidence type="ECO:0000313" key="2">
    <source>
        <dbReference type="Proteomes" id="UP000612362"/>
    </source>
</evidence>
<dbReference type="AlphaFoldDB" id="A0A8J3IDU8"/>
<evidence type="ECO:0008006" key="3">
    <source>
        <dbReference type="Google" id="ProtNLM"/>
    </source>
</evidence>
<dbReference type="Proteomes" id="UP000612362">
    <property type="component" value="Unassembled WGS sequence"/>
</dbReference>
<name>A0A8J3IDU8_9CHLR</name>
<proteinExistence type="predicted"/>
<accession>A0A8J3IDU8</accession>